<protein>
    <recommendedName>
        <fullName evidence="2">Phospholipase/carboxylesterase/thioesterase domain-containing protein</fullName>
    </recommendedName>
</protein>
<dbReference type="SUPFAM" id="SSF53474">
    <property type="entry name" value="alpha/beta-Hydrolases"/>
    <property type="match status" value="1"/>
</dbReference>
<dbReference type="PANTHER" id="PTHR10655">
    <property type="entry name" value="LYSOPHOSPHOLIPASE-RELATED"/>
    <property type="match status" value="1"/>
</dbReference>
<dbReference type="InterPro" id="IPR050565">
    <property type="entry name" value="LYPA1-2/EST-like"/>
</dbReference>
<accession>A0A1L9SSF2</accession>
<dbReference type="PANTHER" id="PTHR10655:SF63">
    <property type="entry name" value="PHOSPHOLIPASE_CARBOXYLESTERASE_THIOESTERASE DOMAIN-CONTAINING PROTEIN"/>
    <property type="match status" value="1"/>
</dbReference>
<dbReference type="RefSeq" id="XP_022584546.1">
    <property type="nucleotide sequence ID" value="XM_022728695.1"/>
</dbReference>
<dbReference type="VEuPathDB" id="FungiDB:ASPZODRAFT_57629"/>
<feature type="domain" description="Phospholipase/carboxylesterase/thioesterase" evidence="2">
    <location>
        <begin position="16"/>
        <end position="184"/>
    </location>
</feature>
<reference evidence="4" key="1">
    <citation type="journal article" date="2017" name="Genome Biol.">
        <title>Comparative genomics reveals high biological diversity and specific adaptations in the industrially and medically important fungal genus Aspergillus.</title>
        <authorList>
            <person name="de Vries R.P."/>
            <person name="Riley R."/>
            <person name="Wiebenga A."/>
            <person name="Aguilar-Osorio G."/>
            <person name="Amillis S."/>
            <person name="Uchima C.A."/>
            <person name="Anderluh G."/>
            <person name="Asadollahi M."/>
            <person name="Askin M."/>
            <person name="Barry K."/>
            <person name="Battaglia E."/>
            <person name="Bayram O."/>
            <person name="Benocci T."/>
            <person name="Braus-Stromeyer S.A."/>
            <person name="Caldana C."/>
            <person name="Canovas D."/>
            <person name="Cerqueira G.C."/>
            <person name="Chen F."/>
            <person name="Chen W."/>
            <person name="Choi C."/>
            <person name="Clum A."/>
            <person name="Dos Santos R.A."/>
            <person name="Damasio A.R."/>
            <person name="Diallinas G."/>
            <person name="Emri T."/>
            <person name="Fekete E."/>
            <person name="Flipphi M."/>
            <person name="Freyberg S."/>
            <person name="Gallo A."/>
            <person name="Gournas C."/>
            <person name="Habgood R."/>
            <person name="Hainaut M."/>
            <person name="Harispe M.L."/>
            <person name="Henrissat B."/>
            <person name="Hilden K.S."/>
            <person name="Hope R."/>
            <person name="Hossain A."/>
            <person name="Karabika E."/>
            <person name="Karaffa L."/>
            <person name="Karanyi Z."/>
            <person name="Krasevec N."/>
            <person name="Kuo A."/>
            <person name="Kusch H."/>
            <person name="LaButti K."/>
            <person name="Lagendijk E.L."/>
            <person name="Lapidus A."/>
            <person name="Levasseur A."/>
            <person name="Lindquist E."/>
            <person name="Lipzen A."/>
            <person name="Logrieco A.F."/>
            <person name="MacCabe A."/>
            <person name="Maekelae M.R."/>
            <person name="Malavazi I."/>
            <person name="Melin P."/>
            <person name="Meyer V."/>
            <person name="Mielnichuk N."/>
            <person name="Miskei M."/>
            <person name="Molnar A.P."/>
            <person name="Mule G."/>
            <person name="Ngan C.Y."/>
            <person name="Orejas M."/>
            <person name="Orosz E."/>
            <person name="Ouedraogo J.P."/>
            <person name="Overkamp K.M."/>
            <person name="Park H.-S."/>
            <person name="Perrone G."/>
            <person name="Piumi F."/>
            <person name="Punt P.J."/>
            <person name="Ram A.F."/>
            <person name="Ramon A."/>
            <person name="Rauscher S."/>
            <person name="Record E."/>
            <person name="Riano-Pachon D.M."/>
            <person name="Robert V."/>
            <person name="Roehrig J."/>
            <person name="Ruller R."/>
            <person name="Salamov A."/>
            <person name="Salih N.S."/>
            <person name="Samson R.A."/>
            <person name="Sandor E."/>
            <person name="Sanguinetti M."/>
            <person name="Schuetze T."/>
            <person name="Sepcic K."/>
            <person name="Shelest E."/>
            <person name="Sherlock G."/>
            <person name="Sophianopoulou V."/>
            <person name="Squina F.M."/>
            <person name="Sun H."/>
            <person name="Susca A."/>
            <person name="Todd R.B."/>
            <person name="Tsang A."/>
            <person name="Unkles S.E."/>
            <person name="van de Wiele N."/>
            <person name="van Rossen-Uffink D."/>
            <person name="Oliveira J.V."/>
            <person name="Vesth T.C."/>
            <person name="Visser J."/>
            <person name="Yu J.-H."/>
            <person name="Zhou M."/>
            <person name="Andersen M.R."/>
            <person name="Archer D.B."/>
            <person name="Baker S.E."/>
            <person name="Benoit I."/>
            <person name="Brakhage A.A."/>
            <person name="Braus G.H."/>
            <person name="Fischer R."/>
            <person name="Frisvad J.C."/>
            <person name="Goldman G.H."/>
            <person name="Houbraken J."/>
            <person name="Oakley B."/>
            <person name="Pocsi I."/>
            <person name="Scazzocchio C."/>
            <person name="Seiboth B."/>
            <person name="vanKuyk P.A."/>
            <person name="Wortman J."/>
            <person name="Dyer P.S."/>
            <person name="Grigoriev I.V."/>
        </authorList>
    </citation>
    <scope>NUCLEOTIDE SEQUENCE [LARGE SCALE GENOMIC DNA]</scope>
    <source>
        <strain evidence="4">CBS 506.65</strain>
    </source>
</reference>
<evidence type="ECO:0000256" key="1">
    <source>
        <dbReference type="ARBA" id="ARBA00006499"/>
    </source>
</evidence>
<sequence>MVYLFPPRYVYFPSRPTHTSTVILLHGRGSNGPELASELVSSVTSSGKTIFEHFPSCRWVFPSARPRWSKRFQETLTEWFDSDTLEDYNQESNSNNNSSIGGNEHTLAAMTELAQTVEYILRILNEEVVRLGGNPERVILGGLSQGMAVAVIALICARQSIGGFMGVMGWLPLSTRVEAVLNQLQSQEMATDDPQSIQQQEYTPPKPISHTPIFLSHGEDDQWVDVSLGEKASELLVRLGFDNLIWRTYSGAEVEGHWIKEPEQFDAMVEFLQTVLGSESEDEQS</sequence>
<gene>
    <name evidence="3" type="ORF">ASPZODRAFT_57629</name>
</gene>
<comment type="similarity">
    <text evidence="1">Belongs to the AB hydrolase superfamily. AB hydrolase 2 family.</text>
</comment>
<dbReference type="InterPro" id="IPR029058">
    <property type="entry name" value="AB_hydrolase_fold"/>
</dbReference>
<evidence type="ECO:0000313" key="4">
    <source>
        <dbReference type="Proteomes" id="UP000184188"/>
    </source>
</evidence>
<dbReference type="STRING" id="1073090.A0A1L9SSF2"/>
<dbReference type="EMBL" id="KV878337">
    <property type="protein sequence ID" value="OJJ50036.1"/>
    <property type="molecule type" value="Genomic_DNA"/>
</dbReference>
<dbReference type="GO" id="GO:0052689">
    <property type="term" value="F:carboxylic ester hydrolase activity"/>
    <property type="evidence" value="ECO:0007669"/>
    <property type="project" value="TreeGrafter"/>
</dbReference>
<proteinExistence type="inferred from homology"/>
<evidence type="ECO:0000313" key="3">
    <source>
        <dbReference type="EMBL" id="OJJ50036.1"/>
    </source>
</evidence>
<name>A0A1L9SSF2_9EURO</name>
<dbReference type="Proteomes" id="UP000184188">
    <property type="component" value="Unassembled WGS sequence"/>
</dbReference>
<dbReference type="Pfam" id="PF02230">
    <property type="entry name" value="Abhydrolase_2"/>
    <property type="match status" value="1"/>
</dbReference>
<dbReference type="GeneID" id="34615159"/>
<organism evidence="3 4">
    <name type="scientific">Penicilliopsis zonata CBS 506.65</name>
    <dbReference type="NCBI Taxonomy" id="1073090"/>
    <lineage>
        <taxon>Eukaryota</taxon>
        <taxon>Fungi</taxon>
        <taxon>Dikarya</taxon>
        <taxon>Ascomycota</taxon>
        <taxon>Pezizomycotina</taxon>
        <taxon>Eurotiomycetes</taxon>
        <taxon>Eurotiomycetidae</taxon>
        <taxon>Eurotiales</taxon>
        <taxon>Aspergillaceae</taxon>
        <taxon>Penicilliopsis</taxon>
    </lineage>
</organism>
<dbReference type="AlphaFoldDB" id="A0A1L9SSF2"/>
<evidence type="ECO:0000259" key="2">
    <source>
        <dbReference type="Pfam" id="PF02230"/>
    </source>
</evidence>
<dbReference type="GO" id="GO:0005737">
    <property type="term" value="C:cytoplasm"/>
    <property type="evidence" value="ECO:0007669"/>
    <property type="project" value="TreeGrafter"/>
</dbReference>
<dbReference type="Gene3D" id="3.40.50.1820">
    <property type="entry name" value="alpha/beta hydrolase"/>
    <property type="match status" value="1"/>
</dbReference>
<keyword evidence="4" id="KW-1185">Reference proteome</keyword>
<dbReference type="OrthoDB" id="2418081at2759"/>
<dbReference type="GO" id="GO:0008474">
    <property type="term" value="F:palmitoyl-(protein) hydrolase activity"/>
    <property type="evidence" value="ECO:0007669"/>
    <property type="project" value="TreeGrafter"/>
</dbReference>
<dbReference type="InterPro" id="IPR003140">
    <property type="entry name" value="PLipase/COase/thioEstase"/>
</dbReference>